<dbReference type="InterPro" id="IPR005288">
    <property type="entry name" value="NadB"/>
</dbReference>
<dbReference type="PRINTS" id="PR00411">
    <property type="entry name" value="PNDRDTASEI"/>
</dbReference>
<feature type="active site" description="Proton acceptor" evidence="11">
    <location>
        <position position="286"/>
    </location>
</feature>
<proteinExistence type="inferred from homology"/>
<dbReference type="Gene3D" id="1.20.58.100">
    <property type="entry name" value="Fumarate reductase/succinate dehydrogenase flavoprotein-like, C-terminal domain"/>
    <property type="match status" value="1"/>
</dbReference>
<dbReference type="FunFam" id="3.90.700.10:FF:000002">
    <property type="entry name" value="L-aspartate oxidase"/>
    <property type="match status" value="1"/>
</dbReference>
<dbReference type="PANTHER" id="PTHR42716">
    <property type="entry name" value="L-ASPARTATE OXIDASE"/>
    <property type="match status" value="1"/>
</dbReference>
<dbReference type="Gene3D" id="3.90.700.10">
    <property type="entry name" value="Succinate dehydrogenase/fumarate reductase flavoprotein, catalytic domain"/>
    <property type="match status" value="1"/>
</dbReference>
<comment type="subcellular location">
    <subcellularLocation>
        <location evidence="12">Cytoplasm</location>
    </subcellularLocation>
</comment>
<dbReference type="Pfam" id="PF00890">
    <property type="entry name" value="FAD_binding_2"/>
    <property type="match status" value="1"/>
</dbReference>
<dbReference type="InterPro" id="IPR036188">
    <property type="entry name" value="FAD/NAD-bd_sf"/>
</dbReference>
<evidence type="ECO:0000313" key="15">
    <source>
        <dbReference type="EMBL" id="OIP42134.1"/>
    </source>
</evidence>
<protein>
    <recommendedName>
        <fullName evidence="4 10">L-aspartate oxidase</fullName>
        <ecNumber evidence="4 10">1.4.3.16</ecNumber>
    </recommendedName>
</protein>
<evidence type="ECO:0000259" key="14">
    <source>
        <dbReference type="Pfam" id="PF02910"/>
    </source>
</evidence>
<dbReference type="Proteomes" id="UP000183085">
    <property type="component" value="Unassembled WGS sequence"/>
</dbReference>
<reference evidence="15 16" key="1">
    <citation type="journal article" date="2016" name="Environ. Microbiol.">
        <title>Genomic resolution of a cold subsurface aquifer community provides metabolic insights for novel microbes adapted to high CO concentrations.</title>
        <authorList>
            <person name="Probst A.J."/>
            <person name="Castelle C.J."/>
            <person name="Singh A."/>
            <person name="Brown C.T."/>
            <person name="Anantharaman K."/>
            <person name="Sharon I."/>
            <person name="Hug L.A."/>
            <person name="Burstein D."/>
            <person name="Emerson J.B."/>
            <person name="Thomas B.C."/>
            <person name="Banfield J.F."/>
        </authorList>
    </citation>
    <scope>NUCLEOTIDE SEQUENCE [LARGE SCALE GENOMIC DNA]</scope>
    <source>
        <strain evidence="15">CG2_30_40_21</strain>
    </source>
</reference>
<evidence type="ECO:0000256" key="6">
    <source>
        <dbReference type="ARBA" id="ARBA00022642"/>
    </source>
</evidence>
<keyword evidence="5 12" id="KW-0285">Flavoprotein</keyword>
<evidence type="ECO:0000256" key="9">
    <source>
        <dbReference type="ARBA" id="ARBA00048305"/>
    </source>
</evidence>
<name>A0A1J5EFJ8_9BACT</name>
<evidence type="ECO:0000256" key="12">
    <source>
        <dbReference type="RuleBase" id="RU362049"/>
    </source>
</evidence>
<evidence type="ECO:0000256" key="1">
    <source>
        <dbReference type="ARBA" id="ARBA00001974"/>
    </source>
</evidence>
<evidence type="ECO:0000256" key="5">
    <source>
        <dbReference type="ARBA" id="ARBA00022630"/>
    </source>
</evidence>
<dbReference type="SUPFAM" id="SSF51905">
    <property type="entry name" value="FAD/NAD(P)-binding domain"/>
    <property type="match status" value="1"/>
</dbReference>
<evidence type="ECO:0000259" key="13">
    <source>
        <dbReference type="Pfam" id="PF00890"/>
    </source>
</evidence>
<dbReference type="STRING" id="1817895.AUJ95_02125"/>
<sequence>MSNLITFDSSTIPEIQTDTLIIGMGIAGLSAGIQAAKYGKVLIVAKTSFHESNTEHAQGGVAVVLADEDTMESHVADTLITGCGLCNNKNVKILVEEGPQRIRELIDWGVKFDKNQGKLSFGQEGGHSLKRVIHANGDATGKEILRGLLAKAKANPNITLMRDVFVIDLLVKERVCVGAIIHAPLEALRVILAKNTILATGGTGQIYRETTNSKIATGDGIALAFRAGAVLSDMEFIQFHPTTLYVAGASRFLISEAVRGEGGILRNKNGGRFSFKYHPSGELAPRDIVSRGIWAELKETNSVFVWLDVTHLDFEYLKKRFPNIVGTCLEFGLDIKTKWIPVRPTAHYMVGGVKTDEYGQTNIGGLYACGEVACTGVHGANRLASNSLLEGLVFGYRAGEHAGHTERLSKKQRFSNDVNDNIHQKINIADVKNSLASLMLRNMGIERDEKGLLEAKKSIDFWMSYVLNKEFSSPAGWELQNMLIVAGLMQRAALTRQESRGVHFRKDYPYQDDERWKKHVDLSEENCDFGS</sequence>
<evidence type="ECO:0000256" key="4">
    <source>
        <dbReference type="ARBA" id="ARBA00012173"/>
    </source>
</evidence>
<dbReference type="InterPro" id="IPR027477">
    <property type="entry name" value="Succ_DH/fumarate_Rdtase_cat_sf"/>
</dbReference>
<dbReference type="EMBL" id="MNYI01000059">
    <property type="protein sequence ID" value="OIP42134.1"/>
    <property type="molecule type" value="Genomic_DNA"/>
</dbReference>
<feature type="domain" description="Fumarate reductase/succinate dehydrogenase flavoprotein-like C-terminal" evidence="14">
    <location>
        <begin position="433"/>
        <end position="520"/>
    </location>
</feature>
<dbReference type="GO" id="GO:0034628">
    <property type="term" value="P:'de novo' NAD+ biosynthetic process from L-aspartate"/>
    <property type="evidence" value="ECO:0007669"/>
    <property type="project" value="TreeGrafter"/>
</dbReference>
<keyword evidence="8 12" id="KW-0560">Oxidoreductase</keyword>
<comment type="pathway">
    <text evidence="2 12">Cofactor biosynthesis; NAD(+) biosynthesis; iminoaspartate from L-aspartate (oxidase route): step 1/1.</text>
</comment>
<dbReference type="PIRSF" id="PIRSF000171">
    <property type="entry name" value="SDHA_APRA_LASPO"/>
    <property type="match status" value="1"/>
</dbReference>
<comment type="similarity">
    <text evidence="3 12">Belongs to the FAD-dependent oxidoreductase 2 family. NadB subfamily.</text>
</comment>
<dbReference type="NCBIfam" id="TIGR00551">
    <property type="entry name" value="nadB"/>
    <property type="match status" value="1"/>
</dbReference>
<dbReference type="SUPFAM" id="SSF46977">
    <property type="entry name" value="Succinate dehydrogenase/fumarate reductase flavoprotein C-terminal domain"/>
    <property type="match status" value="1"/>
</dbReference>
<comment type="catalytic activity">
    <reaction evidence="9">
        <text>L-aspartate + O2 = iminosuccinate + H2O2</text>
        <dbReference type="Rhea" id="RHEA:25876"/>
        <dbReference type="ChEBI" id="CHEBI:15379"/>
        <dbReference type="ChEBI" id="CHEBI:16240"/>
        <dbReference type="ChEBI" id="CHEBI:29991"/>
        <dbReference type="ChEBI" id="CHEBI:77875"/>
        <dbReference type="EC" id="1.4.3.16"/>
    </reaction>
    <physiologicalReaction direction="left-to-right" evidence="9">
        <dbReference type="Rhea" id="RHEA:25877"/>
    </physiologicalReaction>
</comment>
<comment type="cofactor">
    <cofactor evidence="1 12">
        <name>FAD</name>
        <dbReference type="ChEBI" id="CHEBI:57692"/>
    </cofactor>
</comment>
<dbReference type="AlphaFoldDB" id="A0A1J5EFJ8"/>
<gene>
    <name evidence="15" type="ORF">AUJ95_02125</name>
</gene>
<keyword evidence="7 12" id="KW-0274">FAD</keyword>
<comment type="function">
    <text evidence="12">Catalyzes the oxidation of L-aspartate to iminoaspartate.</text>
</comment>
<evidence type="ECO:0000313" key="16">
    <source>
        <dbReference type="Proteomes" id="UP000183085"/>
    </source>
</evidence>
<dbReference type="Pfam" id="PF02910">
    <property type="entry name" value="Succ_DH_flav_C"/>
    <property type="match status" value="1"/>
</dbReference>
<comment type="caution">
    <text evidence="15">The sequence shown here is derived from an EMBL/GenBank/DDBJ whole genome shotgun (WGS) entry which is preliminary data.</text>
</comment>
<dbReference type="InterPro" id="IPR015939">
    <property type="entry name" value="Fum_Rdtase/Succ_DH_flav-like_C"/>
</dbReference>
<dbReference type="PRINTS" id="PR00368">
    <property type="entry name" value="FADPNR"/>
</dbReference>
<dbReference type="UniPathway" id="UPA00253">
    <property type="reaction ID" value="UER00326"/>
</dbReference>
<dbReference type="GO" id="GO:0005737">
    <property type="term" value="C:cytoplasm"/>
    <property type="evidence" value="ECO:0007669"/>
    <property type="project" value="UniProtKB-SubCell"/>
</dbReference>
<organism evidence="15 16">
    <name type="scientific">Candidatus Desantisbacteria bacterium CG2_30_40_21</name>
    <dbReference type="NCBI Taxonomy" id="1817895"/>
    <lineage>
        <taxon>Bacteria</taxon>
        <taxon>Candidatus Desantisiibacteriota</taxon>
    </lineage>
</organism>
<evidence type="ECO:0000256" key="8">
    <source>
        <dbReference type="ARBA" id="ARBA00023002"/>
    </source>
</evidence>
<evidence type="ECO:0000256" key="7">
    <source>
        <dbReference type="ARBA" id="ARBA00022827"/>
    </source>
</evidence>
<evidence type="ECO:0000256" key="11">
    <source>
        <dbReference type="PIRSR" id="PIRSR000171-1"/>
    </source>
</evidence>
<accession>A0A1J5EFJ8</accession>
<feature type="domain" description="FAD-dependent oxidoreductase 2 FAD-binding" evidence="13">
    <location>
        <begin position="18"/>
        <end position="388"/>
    </location>
</feature>
<dbReference type="Gene3D" id="3.50.50.60">
    <property type="entry name" value="FAD/NAD(P)-binding domain"/>
    <property type="match status" value="1"/>
</dbReference>
<evidence type="ECO:0000256" key="10">
    <source>
        <dbReference type="NCBIfam" id="TIGR00551"/>
    </source>
</evidence>
<evidence type="ECO:0000256" key="3">
    <source>
        <dbReference type="ARBA" id="ARBA00008562"/>
    </source>
</evidence>
<dbReference type="GO" id="GO:0008734">
    <property type="term" value="F:L-aspartate oxidase activity"/>
    <property type="evidence" value="ECO:0007669"/>
    <property type="project" value="UniProtKB-UniRule"/>
</dbReference>
<dbReference type="EC" id="1.4.3.16" evidence="4 10"/>
<evidence type="ECO:0000256" key="2">
    <source>
        <dbReference type="ARBA" id="ARBA00004950"/>
    </source>
</evidence>
<dbReference type="SUPFAM" id="SSF56425">
    <property type="entry name" value="Succinate dehydrogenase/fumarate reductase flavoprotein, catalytic domain"/>
    <property type="match status" value="1"/>
</dbReference>
<dbReference type="PANTHER" id="PTHR42716:SF2">
    <property type="entry name" value="L-ASPARTATE OXIDASE, CHLOROPLASTIC"/>
    <property type="match status" value="1"/>
</dbReference>
<dbReference type="InterPro" id="IPR037099">
    <property type="entry name" value="Fum_R/Succ_DH_flav-like_C_sf"/>
</dbReference>
<dbReference type="InterPro" id="IPR003953">
    <property type="entry name" value="FAD-dep_OxRdtase_2_FAD-bd"/>
</dbReference>
<keyword evidence="6 12" id="KW-0662">Pyridine nucleotide biosynthesis</keyword>